<feature type="chain" id="PRO_5045669614" description="Helix-hairpin-helix domain-containing protein" evidence="2">
    <location>
        <begin position="25"/>
        <end position="134"/>
    </location>
</feature>
<feature type="signal peptide" evidence="2">
    <location>
        <begin position="1"/>
        <end position="24"/>
    </location>
</feature>
<evidence type="ECO:0000256" key="2">
    <source>
        <dbReference type="SAM" id="SignalP"/>
    </source>
</evidence>
<reference evidence="3" key="1">
    <citation type="journal article" date="2023" name="Antonie Van Leeuwenhoek">
        <title>Mesoterricola silvestris gen. nov., sp. nov., Mesoterricola sediminis sp. nov., Geothrix oryzae sp. nov., Geothrix edaphica sp. nov., Geothrix rubra sp. nov., and Geothrix limicola sp. nov., six novel members of Acidobacteriota isolated from soils.</title>
        <authorList>
            <person name="Itoh H."/>
            <person name="Sugisawa Y."/>
            <person name="Mise K."/>
            <person name="Xu Z."/>
            <person name="Kuniyasu M."/>
            <person name="Ushijima N."/>
            <person name="Kawano K."/>
            <person name="Kobayashi E."/>
            <person name="Shiratori Y."/>
            <person name="Masuda Y."/>
            <person name="Senoo K."/>
        </authorList>
    </citation>
    <scope>NUCLEOTIDE SEQUENCE</scope>
    <source>
        <strain evidence="3">Red802</strain>
    </source>
</reference>
<dbReference type="Pfam" id="PF12836">
    <property type="entry name" value="HHH_3"/>
    <property type="match status" value="1"/>
</dbReference>
<proteinExistence type="predicted"/>
<evidence type="ECO:0008006" key="5">
    <source>
        <dbReference type="Google" id="ProtNLM"/>
    </source>
</evidence>
<accession>A0ABQ5PZ75</accession>
<dbReference type="Gene3D" id="1.10.150.320">
    <property type="entry name" value="Photosystem II 12 kDa extrinsic protein"/>
    <property type="match status" value="1"/>
</dbReference>
<evidence type="ECO:0000313" key="3">
    <source>
        <dbReference type="EMBL" id="GLH67361.1"/>
    </source>
</evidence>
<keyword evidence="4" id="KW-1185">Reference proteome</keyword>
<evidence type="ECO:0000256" key="1">
    <source>
        <dbReference type="SAM" id="MobiDB-lite"/>
    </source>
</evidence>
<evidence type="ECO:0000313" key="4">
    <source>
        <dbReference type="Proteomes" id="UP001165044"/>
    </source>
</evidence>
<comment type="caution">
    <text evidence="3">The sequence shown here is derived from an EMBL/GenBank/DDBJ whole genome shotgun (WGS) entry which is preliminary data.</text>
</comment>
<dbReference type="EMBL" id="BSDC01000002">
    <property type="protein sequence ID" value="GLH67361.1"/>
    <property type="molecule type" value="Genomic_DNA"/>
</dbReference>
<name>A0ABQ5PZ75_9BACT</name>
<protein>
    <recommendedName>
        <fullName evidence="5">Helix-hairpin-helix domain-containing protein</fullName>
    </recommendedName>
</protein>
<dbReference type="Proteomes" id="UP001165044">
    <property type="component" value="Unassembled WGS sequence"/>
</dbReference>
<organism evidence="3 4">
    <name type="scientific">Geothrix edaphica</name>
    <dbReference type="NCBI Taxonomy" id="2927976"/>
    <lineage>
        <taxon>Bacteria</taxon>
        <taxon>Pseudomonadati</taxon>
        <taxon>Acidobacteriota</taxon>
        <taxon>Holophagae</taxon>
        <taxon>Holophagales</taxon>
        <taxon>Holophagaceae</taxon>
        <taxon>Geothrix</taxon>
    </lineage>
</organism>
<dbReference type="RefSeq" id="WP_285608470.1">
    <property type="nucleotide sequence ID" value="NZ_BSDC01000002.1"/>
</dbReference>
<gene>
    <name evidence="3" type="ORF">GETHED_17250</name>
</gene>
<dbReference type="SUPFAM" id="SSF81585">
    <property type="entry name" value="PsbU/PolX domain-like"/>
    <property type="match status" value="1"/>
</dbReference>
<keyword evidence="2" id="KW-0732">Signal</keyword>
<feature type="region of interest" description="Disordered" evidence="1">
    <location>
        <begin position="21"/>
        <end position="46"/>
    </location>
</feature>
<sequence length="134" mass="14434">MKKPLLNLALTVAALLLPSLPARAQEDTDPPRKTAPKNTAARAARAKDLAAKAKIRAKAKADADAKAIDVNSATKDQLKTLPGITDAYADKIIAGRPYLSKAFLVTKNVLPNDLFQSLRKRIEARQPTAKPQGR</sequence>